<dbReference type="Proteomes" id="UP001161757">
    <property type="component" value="Unassembled WGS sequence"/>
</dbReference>
<evidence type="ECO:0000313" key="1">
    <source>
        <dbReference type="EMBL" id="KAJ8986969.1"/>
    </source>
</evidence>
<dbReference type="AlphaFoldDB" id="A0AAN6IPV8"/>
<name>A0AAN6IPV8_EXODE</name>
<comment type="caution">
    <text evidence="1">The sequence shown here is derived from an EMBL/GenBank/DDBJ whole genome shotgun (WGS) entry which is preliminary data.</text>
</comment>
<dbReference type="EMBL" id="JAJGCB010000029">
    <property type="protein sequence ID" value="KAJ8986969.1"/>
    <property type="molecule type" value="Genomic_DNA"/>
</dbReference>
<reference evidence="1" key="1">
    <citation type="submission" date="2023-01" db="EMBL/GenBank/DDBJ databases">
        <title>Exophiala dermititidis isolated from Cystic Fibrosis Patient.</title>
        <authorList>
            <person name="Kurbessoian T."/>
            <person name="Crocker A."/>
            <person name="Murante D."/>
            <person name="Hogan D.A."/>
            <person name="Stajich J.E."/>
        </authorList>
    </citation>
    <scope>NUCLEOTIDE SEQUENCE</scope>
    <source>
        <strain evidence="1">Ex8</strain>
    </source>
</reference>
<evidence type="ECO:0000313" key="2">
    <source>
        <dbReference type="Proteomes" id="UP001161757"/>
    </source>
</evidence>
<protein>
    <submittedName>
        <fullName evidence="1">Uncharacterized protein</fullName>
    </submittedName>
</protein>
<proteinExistence type="predicted"/>
<accession>A0AAN6IPV8</accession>
<gene>
    <name evidence="1" type="ORF">HRR80_008909</name>
</gene>
<sequence>MIYDTAELHQLALVGRDAIWNMQDWCTIAKRGVRLIDVLLDLHDILPNEQSQQPSLELIILGLIGSPLLLANRIRSSFVQFVKKSLDDPNMLVPRACGMSWPVSC</sequence>
<organism evidence="1 2">
    <name type="scientific">Exophiala dermatitidis</name>
    <name type="common">Black yeast-like fungus</name>
    <name type="synonym">Wangiella dermatitidis</name>
    <dbReference type="NCBI Taxonomy" id="5970"/>
    <lineage>
        <taxon>Eukaryota</taxon>
        <taxon>Fungi</taxon>
        <taxon>Dikarya</taxon>
        <taxon>Ascomycota</taxon>
        <taxon>Pezizomycotina</taxon>
        <taxon>Eurotiomycetes</taxon>
        <taxon>Chaetothyriomycetidae</taxon>
        <taxon>Chaetothyriales</taxon>
        <taxon>Herpotrichiellaceae</taxon>
        <taxon>Exophiala</taxon>
    </lineage>
</organism>